<dbReference type="EMBL" id="JAACJJ010000042">
    <property type="protein sequence ID" value="KAF5316110.1"/>
    <property type="molecule type" value="Genomic_DNA"/>
</dbReference>
<accession>A0A8H5B3X5</accession>
<dbReference type="PANTHER" id="PTHR11679">
    <property type="entry name" value="VESICLE PROTEIN SORTING-ASSOCIATED"/>
    <property type="match status" value="1"/>
</dbReference>
<dbReference type="InterPro" id="IPR043154">
    <property type="entry name" value="Sec-1-like_dom1"/>
</dbReference>
<gene>
    <name evidence="3" type="ORF">D9619_006390</name>
</gene>
<keyword evidence="4" id="KW-1185">Reference proteome</keyword>
<feature type="compositionally biased region" description="Low complexity" evidence="2">
    <location>
        <begin position="707"/>
        <end position="718"/>
    </location>
</feature>
<dbReference type="Gene3D" id="3.40.50.2060">
    <property type="match status" value="1"/>
</dbReference>
<evidence type="ECO:0000313" key="4">
    <source>
        <dbReference type="Proteomes" id="UP000567179"/>
    </source>
</evidence>
<dbReference type="Proteomes" id="UP000567179">
    <property type="component" value="Unassembled WGS sequence"/>
</dbReference>
<feature type="compositionally biased region" description="Pro residues" evidence="2">
    <location>
        <begin position="682"/>
        <end position="695"/>
    </location>
</feature>
<dbReference type="PIRSF" id="PIRSF005715">
    <property type="entry name" value="VPS45_Sec1"/>
    <property type="match status" value="1"/>
</dbReference>
<comment type="similarity">
    <text evidence="1">Belongs to the STXBP/unc-18/SEC1 family.</text>
</comment>
<dbReference type="OrthoDB" id="2228at2759"/>
<feature type="region of interest" description="Disordered" evidence="2">
    <location>
        <begin position="680"/>
        <end position="736"/>
    </location>
</feature>
<comment type="caution">
    <text evidence="3">The sequence shown here is derived from an EMBL/GenBank/DDBJ whole genome shotgun (WGS) entry which is preliminary data.</text>
</comment>
<feature type="region of interest" description="Disordered" evidence="2">
    <location>
        <begin position="558"/>
        <end position="589"/>
    </location>
</feature>
<dbReference type="Gene3D" id="3.90.830.10">
    <property type="entry name" value="Syntaxin Binding Protein 1, Chain A, domain 2"/>
    <property type="match status" value="1"/>
</dbReference>
<evidence type="ECO:0000256" key="1">
    <source>
        <dbReference type="ARBA" id="ARBA00009884"/>
    </source>
</evidence>
<proteinExistence type="inferred from homology"/>
<feature type="compositionally biased region" description="Basic residues" evidence="2">
    <location>
        <begin position="726"/>
        <end position="736"/>
    </location>
</feature>
<dbReference type="GO" id="GO:0016192">
    <property type="term" value="P:vesicle-mediated transport"/>
    <property type="evidence" value="ECO:0007669"/>
    <property type="project" value="InterPro"/>
</dbReference>
<evidence type="ECO:0008006" key="5">
    <source>
        <dbReference type="Google" id="ProtNLM"/>
    </source>
</evidence>
<organism evidence="3 4">
    <name type="scientific">Psilocybe cf. subviscida</name>
    <dbReference type="NCBI Taxonomy" id="2480587"/>
    <lineage>
        <taxon>Eukaryota</taxon>
        <taxon>Fungi</taxon>
        <taxon>Dikarya</taxon>
        <taxon>Basidiomycota</taxon>
        <taxon>Agaricomycotina</taxon>
        <taxon>Agaricomycetes</taxon>
        <taxon>Agaricomycetidae</taxon>
        <taxon>Agaricales</taxon>
        <taxon>Agaricineae</taxon>
        <taxon>Strophariaceae</taxon>
        <taxon>Psilocybe</taxon>
    </lineage>
</organism>
<sequence>MASLITIVRNKFLEALRSVQPPGGWKILVVDDHAQRLLGAVLKQFDILAEHVTLIESISNNREPQPDFEAVYMLMPTTQNIGRVIKDFTNPKQYAAGHLFFIEGLPESLFERLTASPAEPNLKALKELYLNFNAIEAQAFSMHEPGLFFSMYSPPRTEASFRPARQRLEDDLHFASKMIANVCVTLNEFPFVRYYLPSTHLPLGPLKPIASNRPPPPPEGSSRWRTNLARGSEARTYEAVESDHVTKLLAFMVQDTLEEHKKLNPDFGKPDPARPRAILIITDRSMDMLAPFVHEFTYQAMANDLLPIENGSKYTYKFQSSLGAYEDKVATLSDADIAWTSVRHMHMREAIDKLMADFNKFLEENAVFKGEGAANLNDMKDMLASLPQYQEQREKFSLHLSMAQDCMALFEKAKLSDLASVEQCCATGLTAEGKAPKGLVEEMVPLLDSRDVVNMRKVRIIALYVQYREGVPDEDRRRLYQHARLNLSEQDAVNALEHLGVRITRGPQDKDIKKKIKQKSSAGEEYELSRFKPALKSVIEDQVMDKLDPTLFPWVKDAPSSAPLTPRSPPPQTTSLRSQKPAWHRAPRAAVQADNRQRLLVFVAGGMTYSEMREVYQISASSNKDIFIGSTHTITPKGFVDDLKVLDLGGAGSAALPNGLRDMRGEPKTFQELYDEKYFVKDPPPPQRAPPPKNPIPVQKFAPIQPSPTNSYQSTSSSVAPSKDEKKKKRGLFRFS</sequence>
<name>A0A8H5B3X5_9AGAR</name>
<dbReference type="InterPro" id="IPR036045">
    <property type="entry name" value="Sec1-like_sf"/>
</dbReference>
<dbReference type="Gene3D" id="3.40.50.1910">
    <property type="match status" value="2"/>
</dbReference>
<dbReference type="InterPro" id="IPR001619">
    <property type="entry name" value="Sec1-like"/>
</dbReference>
<evidence type="ECO:0000256" key="2">
    <source>
        <dbReference type="SAM" id="MobiDB-lite"/>
    </source>
</evidence>
<dbReference type="Gene3D" id="1.25.40.60">
    <property type="match status" value="1"/>
</dbReference>
<dbReference type="AlphaFoldDB" id="A0A8H5B3X5"/>
<reference evidence="3 4" key="1">
    <citation type="journal article" date="2020" name="ISME J.">
        <title>Uncovering the hidden diversity of litter-decomposition mechanisms in mushroom-forming fungi.</title>
        <authorList>
            <person name="Floudas D."/>
            <person name="Bentzer J."/>
            <person name="Ahren D."/>
            <person name="Johansson T."/>
            <person name="Persson P."/>
            <person name="Tunlid A."/>
        </authorList>
    </citation>
    <scope>NUCLEOTIDE SEQUENCE [LARGE SCALE GENOMIC DNA]</scope>
    <source>
        <strain evidence="3 4">CBS 101986</strain>
    </source>
</reference>
<dbReference type="InterPro" id="IPR043127">
    <property type="entry name" value="Sec-1-like_dom3a"/>
</dbReference>
<dbReference type="SUPFAM" id="SSF56815">
    <property type="entry name" value="Sec1/munc18-like (SM) proteins"/>
    <property type="match status" value="1"/>
</dbReference>
<protein>
    <recommendedName>
        <fullName evidence="5">Sec1-like protein</fullName>
    </recommendedName>
</protein>
<dbReference type="Pfam" id="PF00995">
    <property type="entry name" value="Sec1"/>
    <property type="match status" value="1"/>
</dbReference>
<evidence type="ECO:0000313" key="3">
    <source>
        <dbReference type="EMBL" id="KAF5316110.1"/>
    </source>
</evidence>
<dbReference type="InterPro" id="IPR027482">
    <property type="entry name" value="Sec1-like_dom2"/>
</dbReference>